<proteinExistence type="predicted"/>
<evidence type="ECO:0000313" key="2">
    <source>
        <dbReference type="Proteomes" id="UP000224203"/>
    </source>
</evidence>
<dbReference type="EMBL" id="NULI01000062">
    <property type="protein sequence ID" value="PGS79354.1"/>
    <property type="molecule type" value="Genomic_DNA"/>
</dbReference>
<protein>
    <submittedName>
        <fullName evidence="1">Uncharacterized protein</fullName>
    </submittedName>
</protein>
<reference evidence="1 2" key="1">
    <citation type="submission" date="2017-09" db="EMBL/GenBank/DDBJ databases">
        <title>Large-scale bioinformatics analysis of Bacillus genomes uncovers conserved roles of natural products in bacterial physiology.</title>
        <authorList>
            <consortium name="Agbiome Team Llc"/>
            <person name="Bleich R.M."/>
            <person name="Grubbs K.J."/>
            <person name="Santa Maria K.C."/>
            <person name="Allen S.E."/>
            <person name="Farag S."/>
            <person name="Shank E.A."/>
            <person name="Bowers A."/>
        </authorList>
    </citation>
    <scope>NUCLEOTIDE SEQUENCE [LARGE SCALE GENOMIC DNA]</scope>
    <source>
        <strain evidence="1 2">AFS041711</strain>
    </source>
</reference>
<gene>
    <name evidence="1" type="ORF">COC69_12415</name>
</gene>
<dbReference type="Proteomes" id="UP000224203">
    <property type="component" value="Unassembled WGS sequence"/>
</dbReference>
<name>A0A9X7CNQ6_BACCE</name>
<sequence length="73" mass="8332">MFFVGGIIISSFLVLKTVVSAVKTQLQYVREYNEIKITLNSHTWFMLIGRSVNVISGDISAVVLNKIHKTWYI</sequence>
<accession>A0A9X7CNQ6</accession>
<evidence type="ECO:0000313" key="1">
    <source>
        <dbReference type="EMBL" id="PGS79354.1"/>
    </source>
</evidence>
<organism evidence="1 2">
    <name type="scientific">Bacillus cereus</name>
    <dbReference type="NCBI Taxonomy" id="1396"/>
    <lineage>
        <taxon>Bacteria</taxon>
        <taxon>Bacillati</taxon>
        <taxon>Bacillota</taxon>
        <taxon>Bacilli</taxon>
        <taxon>Bacillales</taxon>
        <taxon>Bacillaceae</taxon>
        <taxon>Bacillus</taxon>
        <taxon>Bacillus cereus group</taxon>
    </lineage>
</organism>
<comment type="caution">
    <text evidence="1">The sequence shown here is derived from an EMBL/GenBank/DDBJ whole genome shotgun (WGS) entry which is preliminary data.</text>
</comment>
<dbReference type="AlphaFoldDB" id="A0A9X7CNQ6"/>